<dbReference type="RefSeq" id="XP_022080169.1">
    <property type="nucleotide sequence ID" value="XM_022224477.1"/>
</dbReference>
<dbReference type="SMART" id="SM00327">
    <property type="entry name" value="VWA"/>
    <property type="match status" value="1"/>
</dbReference>
<keyword evidence="3 6" id="KW-0732">Signal</keyword>
<dbReference type="PANTHER" id="PTHR24020:SF87">
    <property type="entry name" value="COLLAGEN ALPHA-1(VI) CHAIN-LIKE"/>
    <property type="match status" value="1"/>
</dbReference>
<dbReference type="InterPro" id="IPR050525">
    <property type="entry name" value="ECM_Assembly_Org"/>
</dbReference>
<dbReference type="SUPFAM" id="SSF53300">
    <property type="entry name" value="vWA-like"/>
    <property type="match status" value="1"/>
</dbReference>
<dbReference type="FunFam" id="3.40.50.410:FF:000004">
    <property type="entry name" value="collagen alpha-6(VI) chain"/>
    <property type="match status" value="1"/>
</dbReference>
<dbReference type="GeneID" id="110973572"/>
<organism evidence="8 9">
    <name type="scientific">Acanthaster planci</name>
    <name type="common">Crown-of-thorns starfish</name>
    <dbReference type="NCBI Taxonomy" id="133434"/>
    <lineage>
        <taxon>Eukaryota</taxon>
        <taxon>Metazoa</taxon>
        <taxon>Echinodermata</taxon>
        <taxon>Eleutherozoa</taxon>
        <taxon>Asterozoa</taxon>
        <taxon>Asteroidea</taxon>
        <taxon>Valvatacea</taxon>
        <taxon>Valvatida</taxon>
        <taxon>Acanthasteridae</taxon>
        <taxon>Acanthaster</taxon>
    </lineage>
</organism>
<sequence>MDMTVRGFLFIFCFLPASFELARSQSTDDTMQPGAEGTYVVISTLRRLSQLTEDSSGDLQPDHGFLRRVAWVDTRDGTAAGAYDPNYHGGIWRVDRSVYDATQAMLEDSRYSSIFGRIRQLFDINWDQTTWQDCRKPIYSALAARLYFHRLQSTIPKRLSDQATLWWNEYHTRPTDTVENFIRKVSALEGTYATVCALNMAKTRDRGTDLTVVAEASGTAVVEATLQKINRLMTEQDGSGSQPGQTGLQADFNFMRRLAWVETLDGTAEFTYSDPAYHGGIWRVDRGPLQATLEMTNVPEYRAIFRTIEQIFCIDWKETSWEDCRKPLYSALAARLYFHNQKPAIPQGVSDQAEYLGMQDQSRPNKTVTNFVMNVTNLDSESECLVRGIDLVFVMDSSGSVTSSNFELMKNFVLEVVDFFDIGPDRTRVSVIRYASDASIQFSLNKYTDKTLLKQAIQRIEYSGGGTQTVTALNLMESQSFLEGNGARPANQGLPRVAVVITDGQSQGPQAVAIPADRAREKGITLFAIGVTSSVNDDELNAIANKPSETYVFHVDNFQAIANIGVTLQGTTCNQATPITEPIINGTLDGEATQYLQQAVPAEGVTLAIEASNGSVAMYVSITTPNPNEALHDFLLVAVAGAGSVEVFLGPENFDGPVTVAAGGGSAGGTSRKRRDVPNSNQTLAGSPIGTVYMTIQGRLAENKFVLVVDRGDVTEPSTTKPATDVGVATATTVAYRLLLALTIVTAALVPTLLSC</sequence>
<keyword evidence="2" id="KW-0964">Secreted</keyword>
<proteinExistence type="predicted"/>
<accession>A0A8B7XH96</accession>
<keyword evidence="4" id="KW-0677">Repeat</keyword>
<dbReference type="GO" id="GO:0005576">
    <property type="term" value="C:extracellular region"/>
    <property type="evidence" value="ECO:0007669"/>
    <property type="project" value="UniProtKB-SubCell"/>
</dbReference>
<name>A0A8B7XH96_ACAPL</name>
<dbReference type="InterPro" id="IPR002035">
    <property type="entry name" value="VWF_A"/>
</dbReference>
<comment type="subcellular location">
    <subcellularLocation>
        <location evidence="1">Secreted</location>
    </subcellularLocation>
</comment>
<keyword evidence="5" id="KW-0325">Glycoprotein</keyword>
<dbReference type="Proteomes" id="UP000694845">
    <property type="component" value="Unplaced"/>
</dbReference>
<dbReference type="InterPro" id="IPR036465">
    <property type="entry name" value="vWFA_dom_sf"/>
</dbReference>
<dbReference type="KEGG" id="aplc:110973572"/>
<evidence type="ECO:0000256" key="3">
    <source>
        <dbReference type="ARBA" id="ARBA00022729"/>
    </source>
</evidence>
<evidence type="ECO:0000256" key="4">
    <source>
        <dbReference type="ARBA" id="ARBA00022737"/>
    </source>
</evidence>
<dbReference type="PRINTS" id="PR00453">
    <property type="entry name" value="VWFADOMAIN"/>
</dbReference>
<protein>
    <submittedName>
        <fullName evidence="9">Uncharacterized protein LOC110973572</fullName>
    </submittedName>
</protein>
<dbReference type="PANTHER" id="PTHR24020">
    <property type="entry name" value="COLLAGEN ALPHA"/>
    <property type="match status" value="1"/>
</dbReference>
<evidence type="ECO:0000256" key="6">
    <source>
        <dbReference type="SAM" id="SignalP"/>
    </source>
</evidence>
<reference evidence="9" key="1">
    <citation type="submission" date="2025-08" db="UniProtKB">
        <authorList>
            <consortium name="RefSeq"/>
        </authorList>
    </citation>
    <scope>IDENTIFICATION</scope>
</reference>
<dbReference type="PROSITE" id="PS50234">
    <property type="entry name" value="VWFA"/>
    <property type="match status" value="1"/>
</dbReference>
<feature type="domain" description="VWFA" evidence="7">
    <location>
        <begin position="390"/>
        <end position="568"/>
    </location>
</feature>
<evidence type="ECO:0000256" key="1">
    <source>
        <dbReference type="ARBA" id="ARBA00004613"/>
    </source>
</evidence>
<evidence type="ECO:0000256" key="2">
    <source>
        <dbReference type="ARBA" id="ARBA00022525"/>
    </source>
</evidence>
<dbReference type="Gene3D" id="3.40.50.410">
    <property type="entry name" value="von Willebrand factor, type A domain"/>
    <property type="match status" value="1"/>
</dbReference>
<evidence type="ECO:0000256" key="5">
    <source>
        <dbReference type="ARBA" id="ARBA00023180"/>
    </source>
</evidence>
<dbReference type="Pfam" id="PF00092">
    <property type="entry name" value="VWA"/>
    <property type="match status" value="1"/>
</dbReference>
<gene>
    <name evidence="9" type="primary">LOC110973572</name>
</gene>
<evidence type="ECO:0000313" key="8">
    <source>
        <dbReference type="Proteomes" id="UP000694845"/>
    </source>
</evidence>
<evidence type="ECO:0000259" key="7">
    <source>
        <dbReference type="PROSITE" id="PS50234"/>
    </source>
</evidence>
<keyword evidence="8" id="KW-1185">Reference proteome</keyword>
<evidence type="ECO:0000313" key="9">
    <source>
        <dbReference type="RefSeq" id="XP_022080169.1"/>
    </source>
</evidence>
<feature type="signal peptide" evidence="6">
    <location>
        <begin position="1"/>
        <end position="24"/>
    </location>
</feature>
<feature type="chain" id="PRO_5034355868" evidence="6">
    <location>
        <begin position="25"/>
        <end position="756"/>
    </location>
</feature>
<dbReference type="AlphaFoldDB" id="A0A8B7XH96"/>
<dbReference type="OrthoDB" id="6132182at2759"/>